<organism evidence="4 5">
    <name type="scientific">Deinococcus marmoris</name>
    <dbReference type="NCBI Taxonomy" id="249408"/>
    <lineage>
        <taxon>Bacteria</taxon>
        <taxon>Thermotogati</taxon>
        <taxon>Deinococcota</taxon>
        <taxon>Deinococci</taxon>
        <taxon>Deinococcales</taxon>
        <taxon>Deinococcaceae</taxon>
        <taxon>Deinococcus</taxon>
    </lineage>
</organism>
<gene>
    <name evidence="4" type="ORF">BOO71_0014197</name>
</gene>
<comment type="subcellular location">
    <subcellularLocation>
        <location evidence="1">Cell outer membrane</location>
    </subcellularLocation>
</comment>
<dbReference type="GO" id="GO:0009279">
    <property type="term" value="C:cell outer membrane"/>
    <property type="evidence" value="ECO:0007669"/>
    <property type="project" value="UniProtKB-SubCell"/>
</dbReference>
<evidence type="ECO:0000313" key="4">
    <source>
        <dbReference type="EMBL" id="OLV15664.1"/>
    </source>
</evidence>
<dbReference type="NCBIfam" id="TIGR02532">
    <property type="entry name" value="IV_pilin_GFxxxE"/>
    <property type="match status" value="1"/>
</dbReference>
<evidence type="ECO:0000256" key="3">
    <source>
        <dbReference type="SAM" id="Phobius"/>
    </source>
</evidence>
<keyword evidence="3" id="KW-1133">Transmembrane helix</keyword>
<keyword evidence="3" id="KW-0812">Transmembrane</keyword>
<dbReference type="STRING" id="249408.BOO71_0014197"/>
<dbReference type="PROSITE" id="PS00409">
    <property type="entry name" value="PROKAR_NTER_METHYL"/>
    <property type="match status" value="1"/>
</dbReference>
<dbReference type="RefSeq" id="WP_075836846.1">
    <property type="nucleotide sequence ID" value="NZ_MSTI01000169.1"/>
</dbReference>
<protein>
    <recommendedName>
        <fullName evidence="6">Prepilin-type N-terminal cleavage/methylation domain-containing protein</fullName>
    </recommendedName>
</protein>
<keyword evidence="3" id="KW-0472">Membrane</keyword>
<evidence type="ECO:0000256" key="2">
    <source>
        <dbReference type="ARBA" id="ARBA00023237"/>
    </source>
</evidence>
<evidence type="ECO:0000313" key="5">
    <source>
        <dbReference type="Proteomes" id="UP000186607"/>
    </source>
</evidence>
<reference evidence="4 5" key="1">
    <citation type="submission" date="2017-01" db="EMBL/GenBank/DDBJ databases">
        <title>Genome Analysis of Deinococcus marmoris KOPRI26562.</title>
        <authorList>
            <person name="Kim J.H."/>
            <person name="Oh H.-M."/>
        </authorList>
    </citation>
    <scope>NUCLEOTIDE SEQUENCE [LARGE SCALE GENOMIC DNA]</scope>
    <source>
        <strain evidence="4 5">KOPRI26562</strain>
    </source>
</reference>
<dbReference type="EMBL" id="MSTI01000169">
    <property type="protein sequence ID" value="OLV15664.1"/>
    <property type="molecule type" value="Genomic_DNA"/>
</dbReference>
<evidence type="ECO:0008006" key="6">
    <source>
        <dbReference type="Google" id="ProtNLM"/>
    </source>
</evidence>
<dbReference type="AlphaFoldDB" id="A0A1U7NRW8"/>
<dbReference type="Pfam" id="PF07963">
    <property type="entry name" value="N_methyl"/>
    <property type="match status" value="1"/>
</dbReference>
<name>A0A1U7NRW8_9DEIO</name>
<keyword evidence="5" id="KW-1185">Reference proteome</keyword>
<sequence length="293" mass="30864">MKRHSTQGLTLIELLVAIALGLLVLLAATNLLISSSRSATDLQGRSELLEESQIAQNYMAAQIREAVYVFPAGTTITLGATGYTFRNPVSNNGTWTVGQPNAPLVAFVRPPQLLPNPSGPLSEQCTGTASGDTRRCYQFIAYYPVLRSVWTGTGGATSLNNPGEDDSNGNRWVLVEYRSNYVPASLAAPSSPSLAQLAVSSYSRTGGSGRLLLDYVQPKPLALPSTPTLFEVTTPPAGTLQAPGNTSVTINLAVSRQTRGQAVTVPARNATTTGPQSVTPLVVTPRNVGNLSP</sequence>
<feature type="transmembrane region" description="Helical" evidence="3">
    <location>
        <begin position="12"/>
        <end position="33"/>
    </location>
</feature>
<proteinExistence type="predicted"/>
<dbReference type="OrthoDB" id="63128at2"/>
<dbReference type="Proteomes" id="UP000186607">
    <property type="component" value="Unassembled WGS sequence"/>
</dbReference>
<keyword evidence="2" id="KW-0998">Cell outer membrane</keyword>
<dbReference type="InterPro" id="IPR012902">
    <property type="entry name" value="N_methyl_site"/>
</dbReference>
<comment type="caution">
    <text evidence="4">The sequence shown here is derived from an EMBL/GenBank/DDBJ whole genome shotgun (WGS) entry which is preliminary data.</text>
</comment>
<accession>A0A1U7NRW8</accession>
<evidence type="ECO:0000256" key="1">
    <source>
        <dbReference type="ARBA" id="ARBA00004442"/>
    </source>
</evidence>